<accession>H1D2V3</accession>
<keyword evidence="3" id="KW-0520">NAD</keyword>
<dbReference type="InterPro" id="IPR006139">
    <property type="entry name" value="D-isomer_2_OHA_DH_cat_dom"/>
</dbReference>
<dbReference type="RefSeq" id="WP_008860435.1">
    <property type="nucleotide sequence ID" value="NZ_JH591189.1"/>
</dbReference>
<dbReference type="EMBL" id="ADLT01000065">
    <property type="protein sequence ID" value="EHO62223.1"/>
    <property type="molecule type" value="Genomic_DNA"/>
</dbReference>
<dbReference type="SUPFAM" id="SSF51735">
    <property type="entry name" value="NAD(P)-binding Rossmann-fold domains"/>
    <property type="match status" value="1"/>
</dbReference>
<comment type="caution">
    <text evidence="7">The sequence shown here is derived from an EMBL/GenBank/DDBJ whole genome shotgun (WGS) entry which is preliminary data.</text>
</comment>
<evidence type="ECO:0000313" key="8">
    <source>
        <dbReference type="Proteomes" id="UP000003277"/>
    </source>
</evidence>
<dbReference type="PATRIC" id="fig|742743.3.peg.1955"/>
<dbReference type="InterPro" id="IPR050223">
    <property type="entry name" value="D-isomer_2-hydroxyacid_DH"/>
</dbReference>
<dbReference type="GO" id="GO:0030267">
    <property type="term" value="F:glyoxylate reductase (NADPH) activity"/>
    <property type="evidence" value="ECO:0007669"/>
    <property type="project" value="TreeGrafter"/>
</dbReference>
<proteinExistence type="inferred from homology"/>
<dbReference type="GO" id="GO:0005829">
    <property type="term" value="C:cytosol"/>
    <property type="evidence" value="ECO:0007669"/>
    <property type="project" value="TreeGrafter"/>
</dbReference>
<dbReference type="Gene3D" id="3.40.50.720">
    <property type="entry name" value="NAD(P)-binding Rossmann-like Domain"/>
    <property type="match status" value="2"/>
</dbReference>
<evidence type="ECO:0000256" key="2">
    <source>
        <dbReference type="ARBA" id="ARBA00023002"/>
    </source>
</evidence>
<gene>
    <name evidence="7" type="ORF">HMPREF9453_01941</name>
</gene>
<protein>
    <recommendedName>
        <fullName evidence="9">D-isomer specific 2-hydroxyacid dehydrogenase NAD-binding domain-containing protein</fullName>
    </recommendedName>
</protein>
<dbReference type="Pfam" id="PF00389">
    <property type="entry name" value="2-Hacid_dh"/>
    <property type="match status" value="1"/>
</dbReference>
<evidence type="ECO:0000256" key="3">
    <source>
        <dbReference type="ARBA" id="ARBA00023027"/>
    </source>
</evidence>
<dbReference type="InterPro" id="IPR036291">
    <property type="entry name" value="NAD(P)-bd_dom_sf"/>
</dbReference>
<organism evidence="7 8">
    <name type="scientific">Dialister succinatiphilus YIT 11850</name>
    <dbReference type="NCBI Taxonomy" id="742743"/>
    <lineage>
        <taxon>Bacteria</taxon>
        <taxon>Bacillati</taxon>
        <taxon>Bacillota</taxon>
        <taxon>Negativicutes</taxon>
        <taxon>Veillonellales</taxon>
        <taxon>Veillonellaceae</taxon>
        <taxon>Dialister</taxon>
    </lineage>
</organism>
<dbReference type="PANTHER" id="PTHR10996:SF178">
    <property type="entry name" value="2-HYDROXYACID DEHYDROGENASE YGL185C-RELATED"/>
    <property type="match status" value="1"/>
</dbReference>
<dbReference type="GO" id="GO:0051287">
    <property type="term" value="F:NAD binding"/>
    <property type="evidence" value="ECO:0007669"/>
    <property type="project" value="InterPro"/>
</dbReference>
<evidence type="ECO:0000256" key="1">
    <source>
        <dbReference type="ARBA" id="ARBA00005854"/>
    </source>
</evidence>
<dbReference type="Proteomes" id="UP000003277">
    <property type="component" value="Unassembled WGS sequence"/>
</dbReference>
<evidence type="ECO:0000259" key="5">
    <source>
        <dbReference type="Pfam" id="PF00389"/>
    </source>
</evidence>
<dbReference type="PANTHER" id="PTHR10996">
    <property type="entry name" value="2-HYDROXYACID DEHYDROGENASE-RELATED"/>
    <property type="match status" value="1"/>
</dbReference>
<evidence type="ECO:0000256" key="4">
    <source>
        <dbReference type="RuleBase" id="RU003719"/>
    </source>
</evidence>
<dbReference type="AlphaFoldDB" id="H1D2V3"/>
<dbReference type="STRING" id="742743.HMPREF9453_01941"/>
<evidence type="ECO:0000313" key="7">
    <source>
        <dbReference type="EMBL" id="EHO62223.1"/>
    </source>
</evidence>
<keyword evidence="2 4" id="KW-0560">Oxidoreductase</keyword>
<name>H1D2V3_9FIRM</name>
<feature type="domain" description="D-isomer specific 2-hydroxyacid dehydrogenase NAD-binding" evidence="6">
    <location>
        <begin position="108"/>
        <end position="285"/>
    </location>
</feature>
<dbReference type="GO" id="GO:0016618">
    <property type="term" value="F:hydroxypyruvate reductase [NAD(P)H] activity"/>
    <property type="evidence" value="ECO:0007669"/>
    <property type="project" value="TreeGrafter"/>
</dbReference>
<keyword evidence="8" id="KW-1185">Reference proteome</keyword>
<dbReference type="OrthoDB" id="9805416at2"/>
<sequence length="323" mass="36387">MNIVIAPPIKETYEKDVQALFPDAALFWLEELDEEKRKKALEKADVVLSRNIVGDIRKEEIPLLAKPAMVQTTRTGVDHLDFKKLPKDIRLYCNSGGWARGIAESACGMIIALNRCLREQLYDLQQGKFHILGYHQKLLSEQTVLIAGFGGIGQALAEVLPPFHCRLTAISRHLPKSPLLHKAYTMDQLEEAVKEADVLVLALPFTKETEGLISRHILSLMKEDSLLVDVARAQLIDREALLDKVKNNPRFHVAMDVWWEENEAYPKDGDPLLTYPNVIGSAHNAEMSSTAHREALMNALHNIRAFLDGKPVKGKVNRKEYEA</sequence>
<dbReference type="Pfam" id="PF02826">
    <property type="entry name" value="2-Hacid_dh_C"/>
    <property type="match status" value="1"/>
</dbReference>
<evidence type="ECO:0008006" key="9">
    <source>
        <dbReference type="Google" id="ProtNLM"/>
    </source>
</evidence>
<dbReference type="eggNOG" id="COG0111">
    <property type="taxonomic scope" value="Bacteria"/>
</dbReference>
<reference evidence="7 8" key="1">
    <citation type="submission" date="2011-11" db="EMBL/GenBank/DDBJ databases">
        <title>The Genome Sequence of Dialister succinatiphilus YIT 11850.</title>
        <authorList>
            <consortium name="The Broad Institute Genome Sequencing Platform"/>
            <person name="Earl A."/>
            <person name="Ward D."/>
            <person name="Feldgarden M."/>
            <person name="Gevers D."/>
            <person name="Morotomi M."/>
            <person name="Young S.K."/>
            <person name="Zeng Q."/>
            <person name="Gargeya S."/>
            <person name="Fitzgerald M."/>
            <person name="Haas B."/>
            <person name="Abouelleil A."/>
            <person name="Alvarado L."/>
            <person name="Arachchi H.M."/>
            <person name="Berlin A."/>
            <person name="Brown A."/>
            <person name="Chapman S.B."/>
            <person name="Dunbar C."/>
            <person name="Gearin G."/>
            <person name="Goldberg J."/>
            <person name="Griggs A."/>
            <person name="Gujja S."/>
            <person name="Heiman D."/>
            <person name="Howarth C."/>
            <person name="Lui A."/>
            <person name="MacDonald P.J.P."/>
            <person name="Montmayeur A."/>
            <person name="Murphy C."/>
            <person name="Neiman D."/>
            <person name="Pearson M."/>
            <person name="Priest M."/>
            <person name="Roberts A."/>
            <person name="Saif S."/>
            <person name="Shea T."/>
            <person name="Sisk P."/>
            <person name="Stolte C."/>
            <person name="Sykes S."/>
            <person name="Wortman J."/>
            <person name="Nusbaum C."/>
            <person name="Birren B."/>
        </authorList>
    </citation>
    <scope>NUCLEOTIDE SEQUENCE [LARGE SCALE GENOMIC DNA]</scope>
    <source>
        <strain evidence="7 8">YIT 11850</strain>
    </source>
</reference>
<dbReference type="SUPFAM" id="SSF52283">
    <property type="entry name" value="Formate/glycerate dehydrogenase catalytic domain-like"/>
    <property type="match status" value="1"/>
</dbReference>
<feature type="domain" description="D-isomer specific 2-hydroxyacid dehydrogenase catalytic" evidence="5">
    <location>
        <begin position="29"/>
        <end position="317"/>
    </location>
</feature>
<evidence type="ECO:0000259" key="6">
    <source>
        <dbReference type="Pfam" id="PF02826"/>
    </source>
</evidence>
<comment type="similarity">
    <text evidence="1 4">Belongs to the D-isomer specific 2-hydroxyacid dehydrogenase family.</text>
</comment>
<dbReference type="InterPro" id="IPR006140">
    <property type="entry name" value="D-isomer_DH_NAD-bd"/>
</dbReference>
<dbReference type="HOGENOM" id="CLU_019796_1_0_9"/>